<keyword evidence="1" id="KW-0326">Glycosidase</keyword>
<dbReference type="SUPFAM" id="SSF49265">
    <property type="entry name" value="Fibronectin type III"/>
    <property type="match status" value="1"/>
</dbReference>
<dbReference type="EMBL" id="RPFW01000004">
    <property type="protein sequence ID" value="TVZ03559.1"/>
    <property type="molecule type" value="Genomic_DNA"/>
</dbReference>
<name>A0A6P2BWP8_9ACTN</name>
<accession>A0A6P2BWP8</accession>
<dbReference type="GO" id="GO:0000272">
    <property type="term" value="P:polysaccharide catabolic process"/>
    <property type="evidence" value="ECO:0007669"/>
    <property type="project" value="UniProtKB-KW"/>
</dbReference>
<comment type="caution">
    <text evidence="4">The sequence shown here is derived from an EMBL/GenBank/DDBJ whole genome shotgun (WGS) entry which is preliminary data.</text>
</comment>
<dbReference type="Pfam" id="PF00041">
    <property type="entry name" value="fn3"/>
    <property type="match status" value="1"/>
</dbReference>
<evidence type="ECO:0000313" key="4">
    <source>
        <dbReference type="EMBL" id="TVZ03559.1"/>
    </source>
</evidence>
<keyword evidence="2" id="KW-0624">Polysaccharide degradation</keyword>
<dbReference type="Proteomes" id="UP000460272">
    <property type="component" value="Unassembled WGS sequence"/>
</dbReference>
<dbReference type="GO" id="GO:0016798">
    <property type="term" value="F:hydrolase activity, acting on glycosyl bonds"/>
    <property type="evidence" value="ECO:0007669"/>
    <property type="project" value="UniProtKB-KW"/>
</dbReference>
<dbReference type="Gene3D" id="2.60.40.10">
    <property type="entry name" value="Immunoglobulins"/>
    <property type="match status" value="1"/>
</dbReference>
<feature type="domain" description="Fibronectin type-III" evidence="3">
    <location>
        <begin position="15"/>
        <end position="112"/>
    </location>
</feature>
<dbReference type="AlphaFoldDB" id="A0A6P2BWP8"/>
<dbReference type="PRINTS" id="PR00014">
    <property type="entry name" value="FNTYPEIII"/>
</dbReference>
<evidence type="ECO:0000256" key="2">
    <source>
        <dbReference type="ARBA" id="ARBA00023326"/>
    </source>
</evidence>
<dbReference type="SMART" id="SM00060">
    <property type="entry name" value="FN3"/>
    <property type="match status" value="1"/>
</dbReference>
<dbReference type="InterPro" id="IPR011043">
    <property type="entry name" value="Gal_Oxase/kelch_b-propeller"/>
</dbReference>
<dbReference type="InterPro" id="IPR037293">
    <property type="entry name" value="Gal_Oxidase_central_sf"/>
</dbReference>
<evidence type="ECO:0000313" key="5">
    <source>
        <dbReference type="Proteomes" id="UP000460272"/>
    </source>
</evidence>
<dbReference type="PROSITE" id="PS50853">
    <property type="entry name" value="FN3"/>
    <property type="match status" value="1"/>
</dbReference>
<keyword evidence="1" id="KW-0378">Hydrolase</keyword>
<sequence>MADGQVVFGSSVQAVPGVPTQVGASPGNASATVNWSAPSSNGSPIASYTVTPYLNGVAQPATVVTGSPPAPSATVPGLASGTTYTFTVAATNAVGTSAQSGATGLVTPSPQPQGQWTAVQNMPFEAVSSILMDNGKFVFWDGWQQPQPSIVWDPATPATFTTINAPDSVFCDGAAQLPDGRIIVIGGYGGDRRLAPALAELGKRHGGRFDQIAERDGPAECVRVDDPDRRRAHRAAGS</sequence>
<dbReference type="RefSeq" id="WP_145856443.1">
    <property type="nucleotide sequence ID" value="NZ_RPFW01000004.1"/>
</dbReference>
<gene>
    <name evidence="4" type="ORF">EAS64_24625</name>
</gene>
<dbReference type="InterPro" id="IPR036116">
    <property type="entry name" value="FN3_sf"/>
</dbReference>
<keyword evidence="5" id="KW-1185">Reference proteome</keyword>
<dbReference type="Gene3D" id="2.130.10.80">
    <property type="entry name" value="Galactose oxidase/kelch, beta-propeller"/>
    <property type="match status" value="1"/>
</dbReference>
<dbReference type="CDD" id="cd00063">
    <property type="entry name" value="FN3"/>
    <property type="match status" value="1"/>
</dbReference>
<dbReference type="InterPro" id="IPR013783">
    <property type="entry name" value="Ig-like_fold"/>
</dbReference>
<reference evidence="4 5" key="1">
    <citation type="submission" date="2018-11" db="EMBL/GenBank/DDBJ databases">
        <title>Trebonia kvetii gen.nov., sp.nov., a novel acidophilic actinobacterium, and proposal of the new actinobacterial family Treboniaceae fam. nov.</title>
        <authorList>
            <person name="Rapoport D."/>
            <person name="Sagova-Mareckova M."/>
            <person name="Sedlacek I."/>
            <person name="Provaznik J."/>
            <person name="Kralova S."/>
            <person name="Pavlinic D."/>
            <person name="Benes V."/>
            <person name="Kopecky J."/>
        </authorList>
    </citation>
    <scope>NUCLEOTIDE SEQUENCE [LARGE SCALE GENOMIC DNA]</scope>
    <source>
        <strain evidence="4 5">15Tr583</strain>
    </source>
</reference>
<evidence type="ECO:0000256" key="1">
    <source>
        <dbReference type="ARBA" id="ARBA00023295"/>
    </source>
</evidence>
<organism evidence="4 5">
    <name type="scientific">Trebonia kvetii</name>
    <dbReference type="NCBI Taxonomy" id="2480626"/>
    <lineage>
        <taxon>Bacteria</taxon>
        <taxon>Bacillati</taxon>
        <taxon>Actinomycetota</taxon>
        <taxon>Actinomycetes</taxon>
        <taxon>Streptosporangiales</taxon>
        <taxon>Treboniaceae</taxon>
        <taxon>Trebonia</taxon>
    </lineage>
</organism>
<keyword evidence="2" id="KW-0119">Carbohydrate metabolism</keyword>
<protein>
    <submittedName>
        <fullName evidence="4">Fibronectin type III domain-containing protein</fullName>
    </submittedName>
</protein>
<dbReference type="InterPro" id="IPR003961">
    <property type="entry name" value="FN3_dom"/>
</dbReference>
<evidence type="ECO:0000259" key="3">
    <source>
        <dbReference type="PROSITE" id="PS50853"/>
    </source>
</evidence>
<proteinExistence type="predicted"/>
<dbReference type="SUPFAM" id="SSF50965">
    <property type="entry name" value="Galactose oxidase, central domain"/>
    <property type="match status" value="1"/>
</dbReference>
<dbReference type="OrthoDB" id="535891at2"/>